<name>A0A1E7WKN5_9BURK</name>
<dbReference type="Pfam" id="PF09722">
    <property type="entry name" value="Xre_MbcA_ParS_C"/>
    <property type="match status" value="1"/>
</dbReference>
<feature type="domain" description="Antitoxin Xre/MbcA/ParS-like toxin-binding" evidence="1">
    <location>
        <begin position="126"/>
        <end position="169"/>
    </location>
</feature>
<feature type="domain" description="Antitoxin Xre-like helix-turn-helix" evidence="2">
    <location>
        <begin position="45"/>
        <end position="102"/>
    </location>
</feature>
<evidence type="ECO:0000259" key="2">
    <source>
        <dbReference type="Pfam" id="PF20432"/>
    </source>
</evidence>
<organism evidence="3 4">
    <name type="scientific">Duganella phyllosphaerae</name>
    <dbReference type="NCBI Taxonomy" id="762836"/>
    <lineage>
        <taxon>Bacteria</taxon>
        <taxon>Pseudomonadati</taxon>
        <taxon>Pseudomonadota</taxon>
        <taxon>Betaproteobacteria</taxon>
        <taxon>Burkholderiales</taxon>
        <taxon>Oxalobacteraceae</taxon>
        <taxon>Telluria group</taxon>
        <taxon>Duganella</taxon>
    </lineage>
</organism>
<dbReference type="GO" id="GO:0003677">
    <property type="term" value="F:DNA binding"/>
    <property type="evidence" value="ECO:0007669"/>
    <property type="project" value="InterPro"/>
</dbReference>
<dbReference type="RefSeq" id="WP_229255356.1">
    <property type="nucleotide sequence ID" value="NZ_LROM01000087.1"/>
</dbReference>
<evidence type="ECO:0000259" key="1">
    <source>
        <dbReference type="Pfam" id="PF09722"/>
    </source>
</evidence>
<proteinExistence type="predicted"/>
<dbReference type="Proteomes" id="UP000175989">
    <property type="component" value="Unassembled WGS sequence"/>
</dbReference>
<dbReference type="Pfam" id="PF20432">
    <property type="entry name" value="Xre-like-HTH"/>
    <property type="match status" value="1"/>
</dbReference>
<protein>
    <submittedName>
        <fullName evidence="3">Uncharacterized protein</fullName>
    </submittedName>
</protein>
<keyword evidence="4" id="KW-1185">Reference proteome</keyword>
<sequence>MSNLMKKPATVSGAAAIKIRKAGRSAAKSAPVDGSPLFNLNPQGRIALIRQGIPASTITSLSSRMGMSKEILLTSLGLSRATISRKEKDALMLSSDESERVLGVENLIIMVQTMVEESGDPTGFDAARWVSEWLTEPLPALGGETPASYMDTFEGQKLVANLLAMIQSGAYA</sequence>
<dbReference type="PATRIC" id="fig|762836.4.peg.2737"/>
<dbReference type="InterPro" id="IPR024467">
    <property type="entry name" value="Xre/MbcA/ParS-like_toxin-bd"/>
</dbReference>
<reference evidence="4" key="1">
    <citation type="journal article" date="2016" name="Front. Microbiol.">
        <title>Molecular Keys to the Janthinobacterium and Duganella spp. Interaction with the Plant Pathogen Fusarium graminearum.</title>
        <authorList>
            <person name="Haack F.S."/>
            <person name="Poehlein A."/>
            <person name="Kroger C."/>
            <person name="Voigt C.A."/>
            <person name="Piepenbring M."/>
            <person name="Bode H.B."/>
            <person name="Daniel R."/>
            <person name="Schafer W."/>
            <person name="Streit W.R."/>
        </authorList>
    </citation>
    <scope>NUCLEOTIDE SEQUENCE [LARGE SCALE GENOMIC DNA]</scope>
    <source>
        <strain evidence="4">T54</strain>
    </source>
</reference>
<accession>A0A1E7WKN5</accession>
<dbReference type="AlphaFoldDB" id="A0A1E7WKN5"/>
<comment type="caution">
    <text evidence="3">The sequence shown here is derived from an EMBL/GenBank/DDBJ whole genome shotgun (WGS) entry which is preliminary data.</text>
</comment>
<dbReference type="EMBL" id="LROM01000087">
    <property type="protein sequence ID" value="OEZ99613.1"/>
    <property type="molecule type" value="Genomic_DNA"/>
</dbReference>
<evidence type="ECO:0000313" key="3">
    <source>
        <dbReference type="EMBL" id="OEZ99613.1"/>
    </source>
</evidence>
<dbReference type="InterPro" id="IPR046847">
    <property type="entry name" value="Xre-like_HTH"/>
</dbReference>
<gene>
    <name evidence="3" type="ORF">DUPY_26570</name>
</gene>
<evidence type="ECO:0000313" key="4">
    <source>
        <dbReference type="Proteomes" id="UP000175989"/>
    </source>
</evidence>